<dbReference type="Pfam" id="PF21581">
    <property type="entry name" value="SCD"/>
    <property type="match status" value="1"/>
</dbReference>
<feature type="compositionally biased region" description="Basic residues" evidence="1">
    <location>
        <begin position="1490"/>
        <end position="1504"/>
    </location>
</feature>
<dbReference type="PANTHER" id="PTHR11199">
    <property type="entry name" value="STROMAL ANTIGEN"/>
    <property type="match status" value="1"/>
</dbReference>
<feature type="compositionally biased region" description="Basic and acidic residues" evidence="1">
    <location>
        <begin position="1396"/>
        <end position="1406"/>
    </location>
</feature>
<dbReference type="GO" id="GO:0003682">
    <property type="term" value="F:chromatin binding"/>
    <property type="evidence" value="ECO:0007669"/>
    <property type="project" value="TreeGrafter"/>
</dbReference>
<feature type="region of interest" description="Disordered" evidence="1">
    <location>
        <begin position="627"/>
        <end position="673"/>
    </location>
</feature>
<dbReference type="GO" id="GO:0000785">
    <property type="term" value="C:chromatin"/>
    <property type="evidence" value="ECO:0007669"/>
    <property type="project" value="TreeGrafter"/>
</dbReference>
<dbReference type="Proteomes" id="UP000559256">
    <property type="component" value="Unassembled WGS sequence"/>
</dbReference>
<feature type="region of interest" description="Disordered" evidence="1">
    <location>
        <begin position="566"/>
        <end position="604"/>
    </location>
</feature>
<sequence>MSSPPPTAAPRRSQRDKRPAKPVTTVTDVPTTSRKRKHVDGTEDDAPGITGDEAQDADSEEGDEEDAGDDPEDEDDEDDADERPKKAKKAKGRPTKKPRKNDLEKDKDPSAATTTRKPRKPRAPKDPNAPAPAAKRAPKARNAVEARFDPEAVAKTTDISMDNPLFNALLNPNAALQSTTEDFLESLNQTAHQALAELLTMILRCCGCNETIDGDEAIDFDGASSKLDDIVEQLKQTTSPAGTYPLTLKAMPFHNPKIKYTFRSHLSEFFNRLITSSALLGSLYSSQLMETITTWLVPMSSSQIRSIRHTATVIALEIERALAEVGKDVEKEAEVTGRMREGEKKRARTKAADNGAAGTRGKDKELGAKMREIKDRQKRLEEFIAEFIDGVFIHRYRDLDPVIRTECITYLSTYFEILPSHFCSSSQYLRYVGWVLSDSSAAVRLAAIKALQIVYENAGAEGNTTGKRKKKGGVVLPALTHFTTRFLSRLLEIARFDVDVGVRVAVMSVLGCVDELGLLSEEDRNRLGTMIYAEEPRIRKGVARFVSGVWEEWIEAKMGEIEIETSSVVPSGRGGKGGRGRGRGRGRGGASTSKGRNQPAHEVDSDKVGIKGLVYLLVRWGRALDRDKKTGGEQDEDEDEDEEEQEEHQDDDAGTRNGTNADTEMTTESGVGGITAALVASPGKKSTDEASRGRTALAVEAIWDEVDIVRNWEAILDMLVLDHSALKENNANLSPRKRGAKGKKGAKSNGRAKKGKDKSHDEGVQEEDSENEDEEDKEEDHETQVDEAWRLNEVEEGILLEVLVASLSITKKEDETSIEAITRQLMKSLPRLFIKYQTDENRIANVLLLPTVMKLEAYLEMREQAAYTSLWSDIAKQFHAHSSPYVLTVAVQTITSHLLINTSLSNINSQQILELEDELATSLRDTVAGRGNTSTTENVEDRDIEISHLSEDETLTLTSIVLRLRILAGSRDLSSWMEESESGTQSSAWDIICAIAERGRLSLPGEGEMVGEALQLLTLHIMWKSRHLTAEATPTPEEIKQRESLISQRDALLEKLIDYAVGTPVHGNGVVESVKRVAFKKLLDLHILFSSLQIVAADGSLLPLASEALALNMDDEVQWRCAGYVQAEVERYAVAIDAEEFDDAQTDQENTDTEGEQTEEDNEEGDGDKPKKSKKRGKKAEAGTQAIASRTQLEQGYVLLDVISTLLRAIRAGAIHVRHGATLLAHYGRLGPSFDSCSKMMVDMLKEEGMVNDNAELVVLVITQAMKESFAIVQSSVRPEESSTVSLAKLLSGCYVIRGSQLVILHRLDTQHIVQVHTNLLTWIAKQIGSHHSSNKKKEMKTDITFFRALIPLFASLQSRDGLKIKAHLDQVLAQANVEPGNTKLWEPLRAYEKRLGTVMGKDKPPGTKGRPGRKKKNAGASAPSTDAEESEGEVEKLVDDGALSDATSSAPAPRPQRPKRAAASRKKPTVEDEDEDEPDHDDPSTPKAPRPRPRPRATYKTKTKSPEKQPTRVSENASPQNTQNTLPHGSPGLENGFVTPKKSLKRPREDDDERESEVVEDAPPVEPPQDLQMTPAADMQIRRKRIRH</sequence>
<evidence type="ECO:0000259" key="2">
    <source>
        <dbReference type="PROSITE" id="PS51425"/>
    </source>
</evidence>
<feature type="compositionally biased region" description="Acidic residues" evidence="1">
    <location>
        <begin position="764"/>
        <end position="779"/>
    </location>
</feature>
<dbReference type="InterPro" id="IPR039662">
    <property type="entry name" value="Cohesin_Scc3/SA"/>
</dbReference>
<dbReference type="GO" id="GO:0007062">
    <property type="term" value="P:sister chromatid cohesion"/>
    <property type="evidence" value="ECO:0007669"/>
    <property type="project" value="UniProtKB-ARBA"/>
</dbReference>
<feature type="region of interest" description="Disordered" evidence="1">
    <location>
        <begin position="1396"/>
        <end position="1589"/>
    </location>
</feature>
<proteinExistence type="predicted"/>
<dbReference type="InterPro" id="IPR056396">
    <property type="entry name" value="HEAT_SCC3-SA"/>
</dbReference>
<feature type="region of interest" description="Disordered" evidence="1">
    <location>
        <begin position="1"/>
        <end position="142"/>
    </location>
</feature>
<evidence type="ECO:0000313" key="4">
    <source>
        <dbReference type="Proteomes" id="UP000559256"/>
    </source>
</evidence>
<feature type="compositionally biased region" description="Polar residues" evidence="1">
    <location>
        <begin position="1512"/>
        <end position="1528"/>
    </location>
</feature>
<dbReference type="InterPro" id="IPR016024">
    <property type="entry name" value="ARM-type_fold"/>
</dbReference>
<feature type="region of interest" description="Disordered" evidence="1">
    <location>
        <begin position="1140"/>
        <end position="1185"/>
    </location>
</feature>
<feature type="compositionally biased region" description="Acidic residues" evidence="1">
    <location>
        <begin position="633"/>
        <end position="652"/>
    </location>
</feature>
<name>A0A8H5GI31_9AGAR</name>
<dbReference type="SUPFAM" id="SSF48371">
    <property type="entry name" value="ARM repeat"/>
    <property type="match status" value="1"/>
</dbReference>
<feature type="compositionally biased region" description="Low complexity" evidence="1">
    <location>
        <begin position="22"/>
        <end position="32"/>
    </location>
</feature>
<comment type="caution">
    <text evidence="3">The sequence shown here is derived from an EMBL/GenBank/DDBJ whole genome shotgun (WGS) entry which is preliminary data.</text>
</comment>
<dbReference type="OrthoDB" id="498590at2759"/>
<keyword evidence="4" id="KW-1185">Reference proteome</keyword>
<dbReference type="Pfam" id="PF24571">
    <property type="entry name" value="HEAT_SCC3-SA"/>
    <property type="match status" value="1"/>
</dbReference>
<dbReference type="EMBL" id="JAACJM010000028">
    <property type="protein sequence ID" value="KAF5365253.1"/>
    <property type="molecule type" value="Genomic_DNA"/>
</dbReference>
<feature type="compositionally biased region" description="Basic residues" evidence="1">
    <location>
        <begin position="85"/>
        <end position="99"/>
    </location>
</feature>
<dbReference type="PROSITE" id="PS51425">
    <property type="entry name" value="SCD"/>
    <property type="match status" value="1"/>
</dbReference>
<dbReference type="Gene3D" id="1.25.10.10">
    <property type="entry name" value="Leucine-rich Repeat Variant"/>
    <property type="match status" value="1"/>
</dbReference>
<feature type="region of interest" description="Disordered" evidence="1">
    <location>
        <begin position="731"/>
        <end position="785"/>
    </location>
</feature>
<feature type="compositionally biased region" description="Basic residues" evidence="1">
    <location>
        <begin position="1457"/>
        <end position="1468"/>
    </location>
</feature>
<feature type="compositionally biased region" description="Basic residues" evidence="1">
    <location>
        <begin position="576"/>
        <end position="586"/>
    </location>
</feature>
<feature type="compositionally biased region" description="Basic residues" evidence="1">
    <location>
        <begin position="735"/>
        <end position="757"/>
    </location>
</feature>
<organism evidence="3 4">
    <name type="scientific">Tetrapyrgos nigripes</name>
    <dbReference type="NCBI Taxonomy" id="182062"/>
    <lineage>
        <taxon>Eukaryota</taxon>
        <taxon>Fungi</taxon>
        <taxon>Dikarya</taxon>
        <taxon>Basidiomycota</taxon>
        <taxon>Agaricomycotina</taxon>
        <taxon>Agaricomycetes</taxon>
        <taxon>Agaricomycetidae</taxon>
        <taxon>Agaricales</taxon>
        <taxon>Marasmiineae</taxon>
        <taxon>Marasmiaceae</taxon>
        <taxon>Tetrapyrgos</taxon>
    </lineage>
</organism>
<feature type="compositionally biased region" description="Basic and acidic residues" evidence="1">
    <location>
        <begin position="100"/>
        <end position="109"/>
    </location>
</feature>
<dbReference type="InterPro" id="IPR011989">
    <property type="entry name" value="ARM-like"/>
</dbReference>
<dbReference type="InterPro" id="IPR020839">
    <property type="entry name" value="SCD"/>
</dbReference>
<feature type="compositionally biased region" description="Low complexity" evidence="1">
    <location>
        <begin position="126"/>
        <end position="141"/>
    </location>
</feature>
<evidence type="ECO:0000256" key="1">
    <source>
        <dbReference type="SAM" id="MobiDB-lite"/>
    </source>
</evidence>
<feature type="compositionally biased region" description="Acidic residues" evidence="1">
    <location>
        <begin position="1551"/>
        <end position="1561"/>
    </location>
</feature>
<dbReference type="PANTHER" id="PTHR11199:SF0">
    <property type="entry name" value="LD34181P-RELATED"/>
    <property type="match status" value="1"/>
</dbReference>
<dbReference type="Pfam" id="PF08514">
    <property type="entry name" value="STAG"/>
    <property type="match status" value="1"/>
</dbReference>
<dbReference type="GO" id="GO:0008278">
    <property type="term" value="C:cohesin complex"/>
    <property type="evidence" value="ECO:0007669"/>
    <property type="project" value="TreeGrafter"/>
</dbReference>
<feature type="compositionally biased region" description="Basic and acidic residues" evidence="1">
    <location>
        <begin position="334"/>
        <end position="344"/>
    </location>
</feature>
<dbReference type="InterPro" id="IPR013721">
    <property type="entry name" value="STAG"/>
</dbReference>
<protein>
    <recommendedName>
        <fullName evidence="2">SCD domain-containing protein</fullName>
    </recommendedName>
</protein>
<gene>
    <name evidence="3" type="ORF">D9758_005390</name>
</gene>
<reference evidence="3 4" key="1">
    <citation type="journal article" date="2020" name="ISME J.">
        <title>Uncovering the hidden diversity of litter-decomposition mechanisms in mushroom-forming fungi.</title>
        <authorList>
            <person name="Floudas D."/>
            <person name="Bentzer J."/>
            <person name="Ahren D."/>
            <person name="Johansson T."/>
            <person name="Persson P."/>
            <person name="Tunlid A."/>
        </authorList>
    </citation>
    <scope>NUCLEOTIDE SEQUENCE [LARGE SCALE GENOMIC DNA]</scope>
    <source>
        <strain evidence="3 4">CBS 291.85</strain>
    </source>
</reference>
<feature type="region of interest" description="Disordered" evidence="1">
    <location>
        <begin position="334"/>
        <end position="362"/>
    </location>
</feature>
<accession>A0A8H5GI31</accession>
<feature type="compositionally biased region" description="Polar residues" evidence="1">
    <location>
        <begin position="656"/>
        <end position="669"/>
    </location>
</feature>
<feature type="domain" description="SCD" evidence="2">
    <location>
        <begin position="392"/>
        <end position="493"/>
    </location>
</feature>
<evidence type="ECO:0000313" key="3">
    <source>
        <dbReference type="EMBL" id="KAF5365253.1"/>
    </source>
</evidence>
<dbReference type="GO" id="GO:0005634">
    <property type="term" value="C:nucleus"/>
    <property type="evidence" value="ECO:0007669"/>
    <property type="project" value="TreeGrafter"/>
</dbReference>
<feature type="compositionally biased region" description="Acidic residues" evidence="1">
    <location>
        <begin position="1140"/>
        <end position="1166"/>
    </location>
</feature>
<feature type="compositionally biased region" description="Acidic residues" evidence="1">
    <location>
        <begin position="53"/>
        <end position="81"/>
    </location>
</feature>
<feature type="compositionally biased region" description="Acidic residues" evidence="1">
    <location>
        <begin position="1472"/>
        <end position="1481"/>
    </location>
</feature>